<protein>
    <recommendedName>
        <fullName evidence="11">Peptidase S1 domain-containing protein</fullName>
    </recommendedName>
</protein>
<keyword evidence="3" id="KW-0964">Secreted</keyword>
<name>A0A1I8NTN9_STOCA</name>
<dbReference type="PROSITE" id="PS00134">
    <property type="entry name" value="TRYPSIN_HIS"/>
    <property type="match status" value="1"/>
</dbReference>
<dbReference type="CDD" id="cd00190">
    <property type="entry name" value="Tryp_SPc"/>
    <property type="match status" value="1"/>
</dbReference>
<keyword evidence="13" id="KW-1185">Reference proteome</keyword>
<accession>A0A1I8NTN9</accession>
<evidence type="ECO:0000256" key="3">
    <source>
        <dbReference type="ARBA" id="ARBA00022525"/>
    </source>
</evidence>
<dbReference type="FunFam" id="2.40.10.10:FF:000077">
    <property type="entry name" value="Predicted protein"/>
    <property type="match status" value="1"/>
</dbReference>
<evidence type="ECO:0000256" key="4">
    <source>
        <dbReference type="ARBA" id="ARBA00022670"/>
    </source>
</evidence>
<proteinExistence type="inferred from homology"/>
<evidence type="ECO:0000256" key="8">
    <source>
        <dbReference type="ARBA" id="ARBA00023145"/>
    </source>
</evidence>
<evidence type="ECO:0000256" key="5">
    <source>
        <dbReference type="ARBA" id="ARBA00022729"/>
    </source>
</evidence>
<keyword evidence="6" id="KW-0378">Hydrolase</keyword>
<dbReference type="SMART" id="SM00020">
    <property type="entry name" value="Tryp_SPc"/>
    <property type="match status" value="1"/>
</dbReference>
<gene>
    <name evidence="12" type="primary">106091312</name>
</gene>
<dbReference type="PANTHER" id="PTHR24276:SF94">
    <property type="entry name" value="AT20289P-RELATED"/>
    <property type="match status" value="1"/>
</dbReference>
<keyword evidence="5 10" id="KW-0732">Signal</keyword>
<evidence type="ECO:0000256" key="9">
    <source>
        <dbReference type="ARBA" id="ARBA00023157"/>
    </source>
</evidence>
<feature type="chain" id="PRO_5009325545" description="Peptidase S1 domain-containing protein" evidence="10">
    <location>
        <begin position="17"/>
        <end position="254"/>
    </location>
</feature>
<organism evidence="12 13">
    <name type="scientific">Stomoxys calcitrans</name>
    <name type="common">Stable fly</name>
    <name type="synonym">Conops calcitrans</name>
    <dbReference type="NCBI Taxonomy" id="35570"/>
    <lineage>
        <taxon>Eukaryota</taxon>
        <taxon>Metazoa</taxon>
        <taxon>Ecdysozoa</taxon>
        <taxon>Arthropoda</taxon>
        <taxon>Hexapoda</taxon>
        <taxon>Insecta</taxon>
        <taxon>Pterygota</taxon>
        <taxon>Neoptera</taxon>
        <taxon>Endopterygota</taxon>
        <taxon>Diptera</taxon>
        <taxon>Brachycera</taxon>
        <taxon>Muscomorpha</taxon>
        <taxon>Muscoidea</taxon>
        <taxon>Muscidae</taxon>
        <taxon>Stomoxys</taxon>
    </lineage>
</organism>
<evidence type="ECO:0000256" key="1">
    <source>
        <dbReference type="ARBA" id="ARBA00004613"/>
    </source>
</evidence>
<dbReference type="InterPro" id="IPR050430">
    <property type="entry name" value="Peptidase_S1"/>
</dbReference>
<dbReference type="InterPro" id="IPR001314">
    <property type="entry name" value="Peptidase_S1A"/>
</dbReference>
<dbReference type="PRINTS" id="PR00722">
    <property type="entry name" value="CHYMOTRYPSIN"/>
</dbReference>
<evidence type="ECO:0000256" key="7">
    <source>
        <dbReference type="ARBA" id="ARBA00022825"/>
    </source>
</evidence>
<dbReference type="PANTHER" id="PTHR24276">
    <property type="entry name" value="POLYSERASE-RELATED"/>
    <property type="match status" value="1"/>
</dbReference>
<dbReference type="InterPro" id="IPR009003">
    <property type="entry name" value="Peptidase_S1_PA"/>
</dbReference>
<dbReference type="Gene3D" id="2.40.10.10">
    <property type="entry name" value="Trypsin-like serine proteases"/>
    <property type="match status" value="1"/>
</dbReference>
<dbReference type="InterPro" id="IPR043504">
    <property type="entry name" value="Peptidase_S1_PA_chymotrypsin"/>
</dbReference>
<evidence type="ECO:0000256" key="6">
    <source>
        <dbReference type="ARBA" id="ARBA00022801"/>
    </source>
</evidence>
<dbReference type="GO" id="GO:0006508">
    <property type="term" value="P:proteolysis"/>
    <property type="evidence" value="ECO:0007669"/>
    <property type="project" value="UniProtKB-KW"/>
</dbReference>
<keyword evidence="8" id="KW-0865">Zymogen</keyword>
<comment type="subcellular location">
    <subcellularLocation>
        <location evidence="1">Secreted</location>
    </subcellularLocation>
</comment>
<dbReference type="InterPro" id="IPR001254">
    <property type="entry name" value="Trypsin_dom"/>
</dbReference>
<reference evidence="12" key="1">
    <citation type="submission" date="2020-05" db="UniProtKB">
        <authorList>
            <consortium name="EnsemblMetazoa"/>
        </authorList>
    </citation>
    <scope>IDENTIFICATION</scope>
    <source>
        <strain evidence="12">USDA</strain>
    </source>
</reference>
<dbReference type="Proteomes" id="UP000095300">
    <property type="component" value="Unassembled WGS sequence"/>
</dbReference>
<keyword evidence="7" id="KW-0720">Serine protease</keyword>
<dbReference type="SUPFAM" id="SSF50494">
    <property type="entry name" value="Trypsin-like serine proteases"/>
    <property type="match status" value="1"/>
</dbReference>
<evidence type="ECO:0000313" key="13">
    <source>
        <dbReference type="Proteomes" id="UP000095300"/>
    </source>
</evidence>
<dbReference type="STRING" id="35570.A0A1I8NTN9"/>
<evidence type="ECO:0000259" key="11">
    <source>
        <dbReference type="PROSITE" id="PS50240"/>
    </source>
</evidence>
<dbReference type="Pfam" id="PF00089">
    <property type="entry name" value="Trypsin"/>
    <property type="match status" value="1"/>
</dbReference>
<dbReference type="AlphaFoldDB" id="A0A1I8NTN9"/>
<dbReference type="GO" id="GO:0005576">
    <property type="term" value="C:extracellular region"/>
    <property type="evidence" value="ECO:0007669"/>
    <property type="project" value="UniProtKB-SubCell"/>
</dbReference>
<dbReference type="PROSITE" id="PS50240">
    <property type="entry name" value="TRYPSIN_DOM"/>
    <property type="match status" value="1"/>
</dbReference>
<dbReference type="GO" id="GO:0004252">
    <property type="term" value="F:serine-type endopeptidase activity"/>
    <property type="evidence" value="ECO:0007669"/>
    <property type="project" value="InterPro"/>
</dbReference>
<keyword evidence="4" id="KW-0645">Protease</keyword>
<comment type="similarity">
    <text evidence="2">Belongs to the peptidase S1 family.</text>
</comment>
<evidence type="ECO:0000256" key="2">
    <source>
        <dbReference type="ARBA" id="ARBA00007664"/>
    </source>
</evidence>
<dbReference type="EnsemblMetazoa" id="SCAU001928-RA">
    <property type="protein sequence ID" value="SCAU001928-PA"/>
    <property type="gene ID" value="SCAU001928"/>
</dbReference>
<dbReference type="InterPro" id="IPR018114">
    <property type="entry name" value="TRYPSIN_HIS"/>
</dbReference>
<feature type="signal peptide" evidence="10">
    <location>
        <begin position="1"/>
        <end position="16"/>
    </location>
</feature>
<sequence length="254" mass="27428">MLSFLVVIVLINSAFAVFSPNDFSGRIVNGVNTTIQKHPHQVSLQTTDGRHFCGGSIISEDIVVTASHCLMNLEGPHELKVRLGATEYNTGGELVSVKSFRMHENFDTELRTNDVGVVKLSSPVRESSRVRYIKLTEKTPPTGTRGTITGWGASCFLVCDLVTHLQEVEVEIIDYKTCASSEYNYGSEVRETMVCTYAVEKGSCQSDSGGPVVVAGKLVGLVSWGAGCAVPGFPSVHADVASARSWIEKVAKEL</sequence>
<evidence type="ECO:0000313" key="12">
    <source>
        <dbReference type="EnsemblMetazoa" id="SCAU001928-PA"/>
    </source>
</evidence>
<evidence type="ECO:0000256" key="10">
    <source>
        <dbReference type="SAM" id="SignalP"/>
    </source>
</evidence>
<feature type="domain" description="Peptidase S1" evidence="11">
    <location>
        <begin position="27"/>
        <end position="252"/>
    </location>
</feature>
<keyword evidence="9" id="KW-1015">Disulfide bond</keyword>
<dbReference type="VEuPathDB" id="VectorBase:SCAU001928"/>